<accession>A0ABX3SZB1</accession>
<proteinExistence type="predicted"/>
<dbReference type="RefSeq" id="WP_071511641.1">
    <property type="nucleotide sequence ID" value="NZ_CP080999.1"/>
</dbReference>
<evidence type="ECO:0000313" key="1">
    <source>
        <dbReference type="EMBL" id="ORA85115.1"/>
    </source>
</evidence>
<dbReference type="Proteomes" id="UP000243140">
    <property type="component" value="Unassembled WGS sequence"/>
</dbReference>
<comment type="caution">
    <text evidence="1">The sequence shown here is derived from an EMBL/GenBank/DDBJ whole genome shotgun (WGS) entry which is preliminary data.</text>
</comment>
<name>A0ABX3SZB1_MYCMA</name>
<protein>
    <recommendedName>
        <fullName evidence="3">PE-PGRS family protein</fullName>
    </recommendedName>
</protein>
<evidence type="ECO:0008006" key="3">
    <source>
        <dbReference type="Google" id="ProtNLM"/>
    </source>
</evidence>
<reference evidence="1 2" key="1">
    <citation type="submission" date="2017-02" db="EMBL/GenBank/DDBJ databases">
        <title>The new phylogeny of genus Mycobacterium.</title>
        <authorList>
            <person name="Tortoli E."/>
            <person name="Trovato A."/>
            <person name="Cirillo D.M."/>
        </authorList>
    </citation>
    <scope>NUCLEOTIDE SEQUENCE [LARGE SCALE GENOMIC DNA]</scope>
    <source>
        <strain evidence="1 2">IP1130001</strain>
    </source>
</reference>
<keyword evidence="2" id="KW-1185">Reference proteome</keyword>
<sequence length="390" mass="39799">MVVDLAARPYISASVALVGAAVIAAGPMTQHLPGFHVAQHLLPGSELAIDLAAAEDSIMDLFSGVPSGVMGGAGTIDLPTDLLGEALNPAGATGAASDIVNPIQTWIDTFSQAGTNLSTIANAWLADPFPILQQVGANLQSYGEIYTSSFHTAANILFQYVFGAQAYGFQYDLAQALHDISIGEISQGMQGFVSTMNALIEVPGPSLFPILAIPGDMTQNLTNSLNSVLGNELVLNNVLANILNVVNNPLYALGDSLQAVYDGTTSGDPLAALSNLVNIPGAMTNALVNGYEGAFTSPGLLSTDLFPYGNFGALWTALIYLPQVIATGLGADAGANGAAAATNSLAELGFGNLGSLGDLGGTFASSMLTDVAGILSADLGTMALNILSMF</sequence>
<dbReference type="EMBL" id="MVHV01000002">
    <property type="protein sequence ID" value="ORA85115.1"/>
    <property type="molecule type" value="Genomic_DNA"/>
</dbReference>
<gene>
    <name evidence="1" type="ORF">BST29_02710</name>
</gene>
<evidence type="ECO:0000313" key="2">
    <source>
        <dbReference type="Proteomes" id="UP000243140"/>
    </source>
</evidence>
<organism evidence="1 2">
    <name type="scientific">Mycobacterium malmoense</name>
    <dbReference type="NCBI Taxonomy" id="1780"/>
    <lineage>
        <taxon>Bacteria</taxon>
        <taxon>Bacillati</taxon>
        <taxon>Actinomycetota</taxon>
        <taxon>Actinomycetes</taxon>
        <taxon>Mycobacteriales</taxon>
        <taxon>Mycobacteriaceae</taxon>
        <taxon>Mycobacterium</taxon>
    </lineage>
</organism>